<dbReference type="Proteomes" id="UP000721236">
    <property type="component" value="Unassembled WGS sequence"/>
</dbReference>
<dbReference type="InterPro" id="IPR026968">
    <property type="entry name" value="PcaD/CatD"/>
</dbReference>
<dbReference type="Gene3D" id="3.40.50.1820">
    <property type="entry name" value="alpha/beta hydrolase"/>
    <property type="match status" value="1"/>
</dbReference>
<dbReference type="EC" id="3.1.1.24" evidence="2"/>
<keyword evidence="2" id="KW-0378">Hydrolase</keyword>
<dbReference type="InterPro" id="IPR050471">
    <property type="entry name" value="AB_hydrolase"/>
</dbReference>
<dbReference type="InterPro" id="IPR029058">
    <property type="entry name" value="AB_hydrolase_fold"/>
</dbReference>
<gene>
    <name evidence="2" type="primary">catD_1</name>
    <name evidence="2" type="ORF">LMG21510_01300</name>
</gene>
<dbReference type="InterPro" id="IPR000073">
    <property type="entry name" value="AB_hydrolase_1"/>
</dbReference>
<dbReference type="PANTHER" id="PTHR43433:SF5">
    <property type="entry name" value="AB HYDROLASE-1 DOMAIN-CONTAINING PROTEIN"/>
    <property type="match status" value="1"/>
</dbReference>
<evidence type="ECO:0000313" key="2">
    <source>
        <dbReference type="EMBL" id="CAG9168956.1"/>
    </source>
</evidence>
<feature type="domain" description="AB hydrolase-1" evidence="1">
    <location>
        <begin position="22"/>
        <end position="244"/>
    </location>
</feature>
<organism evidence="2 3">
    <name type="scientific">Cupriavidus respiraculi</name>
    <dbReference type="NCBI Taxonomy" id="195930"/>
    <lineage>
        <taxon>Bacteria</taxon>
        <taxon>Pseudomonadati</taxon>
        <taxon>Pseudomonadota</taxon>
        <taxon>Betaproteobacteria</taxon>
        <taxon>Burkholderiales</taxon>
        <taxon>Burkholderiaceae</taxon>
        <taxon>Cupriavidus</taxon>
    </lineage>
</organism>
<dbReference type="Pfam" id="PF00561">
    <property type="entry name" value="Abhydrolase_1"/>
    <property type="match status" value="1"/>
</dbReference>
<dbReference type="RefSeq" id="WP_224040446.1">
    <property type="nucleotide sequence ID" value="NZ_CAJZAH010000001.1"/>
</dbReference>
<name>A0ABM8WNH7_9BURK</name>
<comment type="caution">
    <text evidence="2">The sequence shown here is derived from an EMBL/GenBank/DDBJ whole genome shotgun (WGS) entry which is preliminary data.</text>
</comment>
<dbReference type="PANTHER" id="PTHR43433">
    <property type="entry name" value="HYDROLASE, ALPHA/BETA FOLD FAMILY PROTEIN"/>
    <property type="match status" value="1"/>
</dbReference>
<keyword evidence="3" id="KW-1185">Reference proteome</keyword>
<dbReference type="NCBIfam" id="TIGR02427">
    <property type="entry name" value="protocat_pcaD"/>
    <property type="match status" value="1"/>
</dbReference>
<accession>A0ABM8WNH7</accession>
<dbReference type="SUPFAM" id="SSF53474">
    <property type="entry name" value="alpha/beta-Hydrolases"/>
    <property type="match status" value="1"/>
</dbReference>
<dbReference type="GO" id="GO:0047570">
    <property type="term" value="F:3-oxoadipate enol-lactonase activity"/>
    <property type="evidence" value="ECO:0007669"/>
    <property type="project" value="UniProtKB-EC"/>
</dbReference>
<reference evidence="2 3" key="1">
    <citation type="submission" date="2021-08" db="EMBL/GenBank/DDBJ databases">
        <authorList>
            <person name="Peeters C."/>
        </authorList>
    </citation>
    <scope>NUCLEOTIDE SEQUENCE [LARGE SCALE GENOMIC DNA]</scope>
    <source>
        <strain evidence="2 3">LMG 21510</strain>
    </source>
</reference>
<protein>
    <submittedName>
        <fullName evidence="2">3-oxoadipate enol-lactonase 2</fullName>
        <ecNumber evidence="2">3.1.1.24</ecNumber>
    </submittedName>
</protein>
<dbReference type="PRINTS" id="PR00111">
    <property type="entry name" value="ABHYDROLASE"/>
</dbReference>
<sequence>MPIATRDELKLHYTLEGAPEAPALVMSNSLGTTLEMWEPQMPALLRRFRVLRYDTRGHGRSEVPSRPFGMAELGRDVLAVMDHAGIARAHFCGLSMGGMTGMWLARHHADRFDRFVLANTAALIGPAQVWNTRIDTVRRDGMAAIVPGVLDRWFTAAYRAASPQAIEPVTRMLASTDPNGYIGNCAAVRDADLRDVRPEIRARVLVIAGEHDAATTPAQGRAVADAIAGARYVALPAAHLSNWELPEVFTGAVLDFLSETEPPAR</sequence>
<evidence type="ECO:0000313" key="3">
    <source>
        <dbReference type="Proteomes" id="UP000721236"/>
    </source>
</evidence>
<evidence type="ECO:0000259" key="1">
    <source>
        <dbReference type="Pfam" id="PF00561"/>
    </source>
</evidence>
<proteinExistence type="predicted"/>
<dbReference type="EMBL" id="CAJZAH010000001">
    <property type="protein sequence ID" value="CAG9168956.1"/>
    <property type="molecule type" value="Genomic_DNA"/>
</dbReference>